<dbReference type="InterPro" id="IPR050104">
    <property type="entry name" value="FMN-dep_NADH:Q_OxRdtase_AzoR1"/>
</dbReference>
<protein>
    <submittedName>
        <fullName evidence="2">NAD(P)H-dependent oxidoreductase</fullName>
    </submittedName>
</protein>
<dbReference type="Pfam" id="PF02525">
    <property type="entry name" value="Flavodoxin_2"/>
    <property type="match status" value="1"/>
</dbReference>
<dbReference type="SUPFAM" id="SSF52218">
    <property type="entry name" value="Flavoproteins"/>
    <property type="match status" value="1"/>
</dbReference>
<comment type="caution">
    <text evidence="2">The sequence shown here is derived from an EMBL/GenBank/DDBJ whole genome shotgun (WGS) entry which is preliminary data.</text>
</comment>
<proteinExistence type="predicted"/>
<keyword evidence="3" id="KW-1185">Reference proteome</keyword>
<organism evidence="2 3">
    <name type="scientific">Agathobaculum faecis</name>
    <dbReference type="NCBI Taxonomy" id="2763013"/>
    <lineage>
        <taxon>Bacteria</taxon>
        <taxon>Bacillati</taxon>
        <taxon>Bacillota</taxon>
        <taxon>Clostridia</taxon>
        <taxon>Eubacteriales</taxon>
        <taxon>Butyricicoccaceae</taxon>
        <taxon>Agathobaculum</taxon>
    </lineage>
</organism>
<feature type="domain" description="Flavodoxin-like fold" evidence="1">
    <location>
        <begin position="3"/>
        <end position="193"/>
    </location>
</feature>
<evidence type="ECO:0000259" key="1">
    <source>
        <dbReference type="Pfam" id="PF02525"/>
    </source>
</evidence>
<dbReference type="PANTHER" id="PTHR43741">
    <property type="entry name" value="FMN-DEPENDENT NADH-AZOREDUCTASE 1"/>
    <property type="match status" value="1"/>
</dbReference>
<accession>A0A923RVD1</accession>
<dbReference type="InterPro" id="IPR003680">
    <property type="entry name" value="Flavodoxin_fold"/>
</dbReference>
<dbReference type="RefSeq" id="WP_107630636.1">
    <property type="nucleotide sequence ID" value="NZ_JACOPL010000004.1"/>
</dbReference>
<dbReference type="Gene3D" id="3.40.50.360">
    <property type="match status" value="1"/>
</dbReference>
<dbReference type="Proteomes" id="UP000606499">
    <property type="component" value="Unassembled WGS sequence"/>
</dbReference>
<dbReference type="AlphaFoldDB" id="A0A923RVD1"/>
<gene>
    <name evidence="2" type="ORF">H8S45_05445</name>
</gene>
<dbReference type="PANTHER" id="PTHR43741:SF4">
    <property type="entry name" value="FMN-DEPENDENT NADH:QUINONE OXIDOREDUCTASE"/>
    <property type="match status" value="1"/>
</dbReference>
<dbReference type="InterPro" id="IPR029039">
    <property type="entry name" value="Flavoprotein-like_sf"/>
</dbReference>
<sequence>MMKNLLFVNGCIRGRDSRTLRLAQHVISRIPDADIDVLLLPALHLTPYGAAEIAERDALSRAGAFDAPFFALANQFKNADAVVLACPFWDLSFPAMVRAYLERLCVTGLTFHYNQYGQPVADCRPRRLLYVTTRGGIVDNSDPALADHGSAYLESICKLLCGGRFDTLAAQGLDIIGNDVEALLQQAEKQADQIAAHFWA</sequence>
<evidence type="ECO:0000313" key="3">
    <source>
        <dbReference type="Proteomes" id="UP000606499"/>
    </source>
</evidence>
<evidence type="ECO:0000313" key="2">
    <source>
        <dbReference type="EMBL" id="MBC5724902.1"/>
    </source>
</evidence>
<name>A0A923RVD1_9FIRM</name>
<dbReference type="EMBL" id="JACOPL010000004">
    <property type="protein sequence ID" value="MBC5724902.1"/>
    <property type="molecule type" value="Genomic_DNA"/>
</dbReference>
<reference evidence="2" key="1">
    <citation type="submission" date="2020-08" db="EMBL/GenBank/DDBJ databases">
        <title>Genome public.</title>
        <authorList>
            <person name="Liu C."/>
            <person name="Sun Q."/>
        </authorList>
    </citation>
    <scope>NUCLEOTIDE SEQUENCE</scope>
    <source>
        <strain evidence="2">NSJ-28</strain>
    </source>
</reference>